<dbReference type="Proteomes" id="UP001246244">
    <property type="component" value="Unassembled WGS sequence"/>
</dbReference>
<accession>A0ABU2CY04</accession>
<feature type="domain" description="VOC" evidence="1">
    <location>
        <begin position="15"/>
        <end position="136"/>
    </location>
</feature>
<keyword evidence="3" id="KW-1185">Reference proteome</keyword>
<dbReference type="EMBL" id="JAVKPK010000005">
    <property type="protein sequence ID" value="MDR7664615.1"/>
    <property type="molecule type" value="Genomic_DNA"/>
</dbReference>
<proteinExistence type="predicted"/>
<comment type="caution">
    <text evidence="2">The sequence shown here is derived from an EMBL/GenBank/DDBJ whole genome shotgun (WGS) entry which is preliminary data.</text>
</comment>
<dbReference type="PANTHER" id="PTHR33993">
    <property type="entry name" value="GLYOXALASE-RELATED"/>
    <property type="match status" value="1"/>
</dbReference>
<dbReference type="Pfam" id="PF22677">
    <property type="entry name" value="Ble-like_N"/>
    <property type="match status" value="1"/>
</dbReference>
<dbReference type="CDD" id="cd07247">
    <property type="entry name" value="SgaA_N_like"/>
    <property type="match status" value="1"/>
</dbReference>
<dbReference type="InterPro" id="IPR037523">
    <property type="entry name" value="VOC_core"/>
</dbReference>
<gene>
    <name evidence="2" type="ORF">RG963_02200</name>
</gene>
<name>A0ABU2CY04_9EURY</name>
<sequence>MPAKLYNKGVVITPRVIHFEIHAEDVARAKKFYEDVFGWKIEKWEGPMEYWNITTGNQEEPGINGGLMKRQGGERGIDTPITTYVCTIDVPNIDGYLEKIQEHGGKVTMEKGPIPGIGWLAYCLDTEKNIFGIMQPDMSAR</sequence>
<dbReference type="PANTHER" id="PTHR33993:SF2">
    <property type="entry name" value="VOC DOMAIN-CONTAINING PROTEIN"/>
    <property type="match status" value="1"/>
</dbReference>
<dbReference type="InterPro" id="IPR053863">
    <property type="entry name" value="Glyoxy/Ble-like_N"/>
</dbReference>
<dbReference type="InterPro" id="IPR029068">
    <property type="entry name" value="Glyas_Bleomycin-R_OHBP_Dase"/>
</dbReference>
<evidence type="ECO:0000313" key="3">
    <source>
        <dbReference type="Proteomes" id="UP001246244"/>
    </source>
</evidence>
<evidence type="ECO:0000259" key="1">
    <source>
        <dbReference type="PROSITE" id="PS51819"/>
    </source>
</evidence>
<organism evidence="2 3">
    <name type="scientific">Methanosarcina baikalica</name>
    <dbReference type="NCBI Taxonomy" id="3073890"/>
    <lineage>
        <taxon>Archaea</taxon>
        <taxon>Methanobacteriati</taxon>
        <taxon>Methanobacteriota</taxon>
        <taxon>Stenosarchaea group</taxon>
        <taxon>Methanomicrobia</taxon>
        <taxon>Methanosarcinales</taxon>
        <taxon>Methanosarcinaceae</taxon>
        <taxon>Methanosarcina</taxon>
    </lineage>
</organism>
<dbReference type="Gene3D" id="3.10.180.10">
    <property type="entry name" value="2,3-Dihydroxybiphenyl 1,2-Dioxygenase, domain 1"/>
    <property type="match status" value="1"/>
</dbReference>
<evidence type="ECO:0000313" key="2">
    <source>
        <dbReference type="EMBL" id="MDR7664615.1"/>
    </source>
</evidence>
<dbReference type="SUPFAM" id="SSF54593">
    <property type="entry name" value="Glyoxalase/Bleomycin resistance protein/Dihydroxybiphenyl dioxygenase"/>
    <property type="match status" value="1"/>
</dbReference>
<dbReference type="RefSeq" id="WP_310574643.1">
    <property type="nucleotide sequence ID" value="NZ_JAVKPK010000005.1"/>
</dbReference>
<reference evidence="3" key="1">
    <citation type="submission" date="2023-07" db="EMBL/GenBank/DDBJ databases">
        <title>Whole-genome sequencing of a new Methanosarcina sp. Z-7115.</title>
        <authorList>
            <person name="Zhilina T.N."/>
            <person name="Merkel A.Y."/>
        </authorList>
    </citation>
    <scope>NUCLEOTIDE SEQUENCE [LARGE SCALE GENOMIC DNA]</scope>
    <source>
        <strain evidence="3">Z-7115</strain>
    </source>
</reference>
<protein>
    <submittedName>
        <fullName evidence="2">VOC family protein</fullName>
    </submittedName>
</protein>
<dbReference type="PROSITE" id="PS51819">
    <property type="entry name" value="VOC"/>
    <property type="match status" value="1"/>
</dbReference>
<dbReference type="InterPro" id="IPR052164">
    <property type="entry name" value="Anthracycline_SecMetBiosynth"/>
</dbReference>